<dbReference type="AlphaFoldDB" id="A0A8T0HXB4"/>
<organism evidence="2 3">
    <name type="scientific">Ceratodon purpureus</name>
    <name type="common">Fire moss</name>
    <name type="synonym">Dicranum purpureum</name>
    <dbReference type="NCBI Taxonomy" id="3225"/>
    <lineage>
        <taxon>Eukaryota</taxon>
        <taxon>Viridiplantae</taxon>
        <taxon>Streptophyta</taxon>
        <taxon>Embryophyta</taxon>
        <taxon>Bryophyta</taxon>
        <taxon>Bryophytina</taxon>
        <taxon>Bryopsida</taxon>
        <taxon>Dicranidae</taxon>
        <taxon>Pseudoditrichales</taxon>
        <taxon>Ditrichaceae</taxon>
        <taxon>Ceratodon</taxon>
    </lineage>
</organism>
<protein>
    <submittedName>
        <fullName evidence="2">Uncharacterized protein</fullName>
    </submittedName>
</protein>
<evidence type="ECO:0000256" key="1">
    <source>
        <dbReference type="SAM" id="MobiDB-lite"/>
    </source>
</evidence>
<keyword evidence="3" id="KW-1185">Reference proteome</keyword>
<feature type="compositionally biased region" description="Basic and acidic residues" evidence="1">
    <location>
        <begin position="1"/>
        <end position="10"/>
    </location>
</feature>
<name>A0A8T0HXB4_CERPU</name>
<gene>
    <name evidence="2" type="ORF">KC19_VG335000</name>
</gene>
<reference evidence="2" key="1">
    <citation type="submission" date="2020-06" db="EMBL/GenBank/DDBJ databases">
        <title>WGS assembly of Ceratodon purpureus strain R40.</title>
        <authorList>
            <person name="Carey S.B."/>
            <person name="Jenkins J."/>
            <person name="Shu S."/>
            <person name="Lovell J.T."/>
            <person name="Sreedasyam A."/>
            <person name="Maumus F."/>
            <person name="Tiley G.P."/>
            <person name="Fernandez-Pozo N."/>
            <person name="Barry K."/>
            <person name="Chen C."/>
            <person name="Wang M."/>
            <person name="Lipzen A."/>
            <person name="Daum C."/>
            <person name="Saski C.A."/>
            <person name="Payton A.C."/>
            <person name="Mcbreen J.C."/>
            <person name="Conrad R.E."/>
            <person name="Kollar L.M."/>
            <person name="Olsson S."/>
            <person name="Huttunen S."/>
            <person name="Landis J.B."/>
            <person name="Wickett N.J."/>
            <person name="Johnson M.G."/>
            <person name="Rensing S.A."/>
            <person name="Grimwood J."/>
            <person name="Schmutz J."/>
            <person name="Mcdaniel S.F."/>
        </authorList>
    </citation>
    <scope>NUCLEOTIDE SEQUENCE</scope>
    <source>
        <strain evidence="2">R40</strain>
    </source>
</reference>
<evidence type="ECO:0000313" key="3">
    <source>
        <dbReference type="Proteomes" id="UP000822688"/>
    </source>
</evidence>
<dbReference type="EMBL" id="CM026426">
    <property type="protein sequence ID" value="KAG0575305.1"/>
    <property type="molecule type" value="Genomic_DNA"/>
</dbReference>
<accession>A0A8T0HXB4</accession>
<comment type="caution">
    <text evidence="2">The sequence shown here is derived from an EMBL/GenBank/DDBJ whole genome shotgun (WGS) entry which is preliminary data.</text>
</comment>
<feature type="compositionally biased region" description="Gly residues" evidence="1">
    <location>
        <begin position="29"/>
        <end position="44"/>
    </location>
</feature>
<evidence type="ECO:0000313" key="2">
    <source>
        <dbReference type="EMBL" id="KAG0575305.1"/>
    </source>
</evidence>
<sequence>MEVRAERSGNGDRGVAEQGICDMGIPRAGDGGDGGEGGGVGLGGRRGDGDQRWGSVSVGAEGGEMLGASVLFVAV</sequence>
<proteinExistence type="predicted"/>
<dbReference type="Proteomes" id="UP000822688">
    <property type="component" value="Chromosome V"/>
</dbReference>
<feature type="region of interest" description="Disordered" evidence="1">
    <location>
        <begin position="1"/>
        <end position="58"/>
    </location>
</feature>